<keyword evidence="2" id="KW-0548">Nucleotidyltransferase</keyword>
<dbReference type="SUPFAM" id="SSF56672">
    <property type="entry name" value="DNA/RNA polymerases"/>
    <property type="match status" value="1"/>
</dbReference>
<dbReference type="CDD" id="cd01647">
    <property type="entry name" value="RT_LTR"/>
    <property type="match status" value="1"/>
</dbReference>
<dbReference type="Gene3D" id="3.30.420.10">
    <property type="entry name" value="Ribonuclease H-like superfamily/Ribonuclease H"/>
    <property type="match status" value="1"/>
</dbReference>
<dbReference type="InterPro" id="IPR050951">
    <property type="entry name" value="Retrovirus_Pol_polyprotein"/>
</dbReference>
<dbReference type="Gene3D" id="2.40.70.10">
    <property type="entry name" value="Acid Proteases"/>
    <property type="match status" value="1"/>
</dbReference>
<protein>
    <recommendedName>
        <fullName evidence="10">Reverse transcriptase</fullName>
    </recommendedName>
</protein>
<keyword evidence="9" id="KW-1185">Reference proteome</keyword>
<gene>
    <name evidence="8" type="ORF">GEV33_004099</name>
</gene>
<evidence type="ECO:0000256" key="1">
    <source>
        <dbReference type="ARBA" id="ARBA00022679"/>
    </source>
</evidence>
<dbReference type="InterPro" id="IPR000477">
    <property type="entry name" value="RT_dom"/>
</dbReference>
<dbReference type="InterPro" id="IPR043128">
    <property type="entry name" value="Rev_trsase/Diguanyl_cyclase"/>
</dbReference>
<feature type="domain" description="Integrase catalytic" evidence="7">
    <location>
        <begin position="698"/>
        <end position="863"/>
    </location>
</feature>
<dbReference type="AlphaFoldDB" id="A0A8J6LGL7"/>
<dbReference type="CDD" id="cd00303">
    <property type="entry name" value="retropepsin_like"/>
    <property type="match status" value="1"/>
</dbReference>
<dbReference type="SUPFAM" id="SSF53098">
    <property type="entry name" value="Ribonuclease H-like"/>
    <property type="match status" value="1"/>
</dbReference>
<dbReference type="GO" id="GO:0003676">
    <property type="term" value="F:nucleic acid binding"/>
    <property type="evidence" value="ECO:0007669"/>
    <property type="project" value="InterPro"/>
</dbReference>
<evidence type="ECO:0000259" key="5">
    <source>
        <dbReference type="PROSITE" id="PS50174"/>
    </source>
</evidence>
<evidence type="ECO:0000313" key="8">
    <source>
        <dbReference type="EMBL" id="KAH0818692.1"/>
    </source>
</evidence>
<evidence type="ECO:0000259" key="7">
    <source>
        <dbReference type="PROSITE" id="PS50994"/>
    </source>
</evidence>
<dbReference type="GO" id="GO:0042575">
    <property type="term" value="C:DNA polymerase complex"/>
    <property type="evidence" value="ECO:0007669"/>
    <property type="project" value="UniProtKB-ARBA"/>
</dbReference>
<reference evidence="8" key="1">
    <citation type="journal article" date="2020" name="J Insects Food Feed">
        <title>The yellow mealworm (Tenebrio molitor) genome: a resource for the emerging insects as food and feed industry.</title>
        <authorList>
            <person name="Eriksson T."/>
            <person name="Andere A."/>
            <person name="Kelstrup H."/>
            <person name="Emery V."/>
            <person name="Picard C."/>
        </authorList>
    </citation>
    <scope>NUCLEOTIDE SEQUENCE</scope>
    <source>
        <strain evidence="8">Stoneville</strain>
        <tissue evidence="8">Whole head</tissue>
    </source>
</reference>
<dbReference type="CDD" id="cd09274">
    <property type="entry name" value="RNase_HI_RT_Ty3"/>
    <property type="match status" value="1"/>
</dbReference>
<feature type="domain" description="Reverse transcriptase" evidence="6">
    <location>
        <begin position="305"/>
        <end position="492"/>
    </location>
</feature>
<dbReference type="InterPro" id="IPR036397">
    <property type="entry name" value="RNaseH_sf"/>
</dbReference>
<dbReference type="Pfam" id="PF00665">
    <property type="entry name" value="rve"/>
    <property type="match status" value="1"/>
</dbReference>
<accession>A0A8J6LGL7</accession>
<dbReference type="GO" id="GO:0015074">
    <property type="term" value="P:DNA integration"/>
    <property type="evidence" value="ECO:0007669"/>
    <property type="project" value="InterPro"/>
</dbReference>
<feature type="domain" description="G-patch" evidence="5">
    <location>
        <begin position="1"/>
        <end position="24"/>
    </location>
</feature>
<evidence type="ECO:0000313" key="9">
    <source>
        <dbReference type="Proteomes" id="UP000719412"/>
    </source>
</evidence>
<keyword evidence="1" id="KW-0808">Transferase</keyword>
<name>A0A8J6LGL7_TENMO</name>
<dbReference type="Gene3D" id="3.30.70.270">
    <property type="match status" value="1"/>
</dbReference>
<dbReference type="PANTHER" id="PTHR37984">
    <property type="entry name" value="PROTEIN CBG26694"/>
    <property type="match status" value="1"/>
</dbReference>
<dbReference type="PROSITE" id="PS50174">
    <property type="entry name" value="G_PATCH"/>
    <property type="match status" value="1"/>
</dbReference>
<dbReference type="InterPro" id="IPR021109">
    <property type="entry name" value="Peptidase_aspartic_dom_sf"/>
</dbReference>
<sequence length="890" mass="100056">MLRRMGWVLTKGLGARGLGTKTPLAHIITPPHPMFLSAVEVPDVNAIINTRLPHPVVTSVEGRQWLSLPHTTIQIQGTPLISLLDSGSEVTCINEENFIALKARDTIHALPVSTSRLVGATGQQSSRIKWQGLLEFTISGLTFTNIFLVVKNLIRPVVIGIDWLNQVNAVLDFEQSTLSVAVQGERRTIPFHADAFVSEVALPVTSVGRMPLSELAPPFDLSTTITPLSGLCEKAESVTTLSREQRDQLYRVLASHHVVFNGLPGRMHKYAHEIKMHDQTPFVKRVYPIAFSLRPQVEKTIRNMERTGVIKRESSPFASPITVVKKKDGTVRVCLDATWVNQQMVADCEAPRPPEDDLHSFQSIRYISAIDLRSSYWQIPLSPSSTPYTAFLFNGQSYTYQVLPFGLKTAVGAFSRAMDVVLGPEVREYTINYIDDLLIVSSSFEEHLVHLFQVLQRLQDAGMTVNLEKSHGVLGFASQVLSGPEVFYTVTEKELLVIVFGLQKFRTILLGHRVFIRTDHYALKFLKQCRLLNDPLTRWSLMPNEFDYEVEHIREKDNVVADTLSRFPPDVDAAVTRNVNLPIVGATLPRNSSSQPCLCLPDPSSELASKVTNPRRIFDIFASIKTSSSSSTPPIALPEALMESVIRNFQQYGHFGISKVYSLRKLRAKIGLFIRSCDVCQKCKFTNRALSGEMHPIVAEQPSDLVTVDYYGPLPESRSRVSYIFAVIDSFSKFVKLYPLCRAQAKLSAQRVLDFHRTVPTKVVLSDHGTQFQSKQWQETLEQWDIQPTFSTVRQPQSNPTERVMRELSRLFRTYCQDADANWATVLSKIELLFNITSYISTGYSSYEILLGKNPTNRLSKLLGPLLPAVPLQPVDQIHADLVKFYHRRA</sequence>
<evidence type="ECO:0000259" key="6">
    <source>
        <dbReference type="PROSITE" id="PS50878"/>
    </source>
</evidence>
<evidence type="ECO:0000256" key="2">
    <source>
        <dbReference type="ARBA" id="ARBA00022695"/>
    </source>
</evidence>
<organism evidence="8 9">
    <name type="scientific">Tenebrio molitor</name>
    <name type="common">Yellow mealworm beetle</name>
    <dbReference type="NCBI Taxonomy" id="7067"/>
    <lineage>
        <taxon>Eukaryota</taxon>
        <taxon>Metazoa</taxon>
        <taxon>Ecdysozoa</taxon>
        <taxon>Arthropoda</taxon>
        <taxon>Hexapoda</taxon>
        <taxon>Insecta</taxon>
        <taxon>Pterygota</taxon>
        <taxon>Neoptera</taxon>
        <taxon>Endopterygota</taxon>
        <taxon>Coleoptera</taxon>
        <taxon>Polyphaga</taxon>
        <taxon>Cucujiformia</taxon>
        <taxon>Tenebrionidae</taxon>
        <taxon>Tenebrio</taxon>
    </lineage>
</organism>
<evidence type="ECO:0000256" key="3">
    <source>
        <dbReference type="ARBA" id="ARBA00022722"/>
    </source>
</evidence>
<proteinExistence type="predicted"/>
<dbReference type="InterPro" id="IPR012337">
    <property type="entry name" value="RNaseH-like_sf"/>
</dbReference>
<dbReference type="InterPro" id="IPR000467">
    <property type="entry name" value="G_patch_dom"/>
</dbReference>
<dbReference type="GO" id="GO:0004519">
    <property type="term" value="F:endonuclease activity"/>
    <property type="evidence" value="ECO:0007669"/>
    <property type="project" value="UniProtKB-KW"/>
</dbReference>
<dbReference type="Gene3D" id="3.10.10.10">
    <property type="entry name" value="HIV Type 1 Reverse Transcriptase, subunit A, domain 1"/>
    <property type="match status" value="1"/>
</dbReference>
<dbReference type="SUPFAM" id="SSF50630">
    <property type="entry name" value="Acid proteases"/>
    <property type="match status" value="1"/>
</dbReference>
<comment type="caution">
    <text evidence="8">The sequence shown here is derived from an EMBL/GenBank/DDBJ whole genome shotgun (WGS) entry which is preliminary data.</text>
</comment>
<keyword evidence="4" id="KW-0378">Hydrolase</keyword>
<reference evidence="8" key="2">
    <citation type="submission" date="2021-08" db="EMBL/GenBank/DDBJ databases">
        <authorList>
            <person name="Eriksson T."/>
        </authorList>
    </citation>
    <scope>NUCLEOTIDE SEQUENCE</scope>
    <source>
        <strain evidence="8">Stoneville</strain>
        <tissue evidence="8">Whole head</tissue>
    </source>
</reference>
<keyword evidence="3" id="KW-0540">Nuclease</keyword>
<dbReference type="Pfam" id="PF00078">
    <property type="entry name" value="RVT_1"/>
    <property type="match status" value="1"/>
</dbReference>
<dbReference type="Proteomes" id="UP000719412">
    <property type="component" value="Unassembled WGS sequence"/>
</dbReference>
<keyword evidence="4" id="KW-0255">Endonuclease</keyword>
<dbReference type="InterPro" id="IPR043502">
    <property type="entry name" value="DNA/RNA_pol_sf"/>
</dbReference>
<dbReference type="GO" id="GO:0003964">
    <property type="term" value="F:RNA-directed DNA polymerase activity"/>
    <property type="evidence" value="ECO:0007669"/>
    <property type="project" value="UniProtKB-KW"/>
</dbReference>
<dbReference type="PROSITE" id="PS50994">
    <property type="entry name" value="INTEGRASE"/>
    <property type="match status" value="1"/>
</dbReference>
<dbReference type="GO" id="GO:0016787">
    <property type="term" value="F:hydrolase activity"/>
    <property type="evidence" value="ECO:0007669"/>
    <property type="project" value="UniProtKB-KW"/>
</dbReference>
<dbReference type="PANTHER" id="PTHR37984:SF5">
    <property type="entry name" value="PROTEIN NYNRIN-LIKE"/>
    <property type="match status" value="1"/>
</dbReference>
<evidence type="ECO:0008006" key="10">
    <source>
        <dbReference type="Google" id="ProtNLM"/>
    </source>
</evidence>
<evidence type="ECO:0000256" key="4">
    <source>
        <dbReference type="ARBA" id="ARBA00022759"/>
    </source>
</evidence>
<dbReference type="EMBL" id="JABDTM020016867">
    <property type="protein sequence ID" value="KAH0818692.1"/>
    <property type="molecule type" value="Genomic_DNA"/>
</dbReference>
<dbReference type="PROSITE" id="PS50878">
    <property type="entry name" value="RT_POL"/>
    <property type="match status" value="1"/>
</dbReference>
<dbReference type="InterPro" id="IPR001584">
    <property type="entry name" value="Integrase_cat-core"/>
</dbReference>